<feature type="transmembrane region" description="Helical" evidence="1">
    <location>
        <begin position="48"/>
        <end position="64"/>
    </location>
</feature>
<feature type="transmembrane region" description="Helical" evidence="1">
    <location>
        <begin position="12"/>
        <end position="28"/>
    </location>
</feature>
<accession>A0ABD5Y0C9</accession>
<keyword evidence="1" id="KW-0472">Membrane</keyword>
<keyword evidence="1" id="KW-0812">Transmembrane</keyword>
<name>A0ABD5Y0C9_9EURY</name>
<keyword evidence="1" id="KW-1133">Transmembrane helix</keyword>
<dbReference type="EMBL" id="JBHTAS010000001">
    <property type="protein sequence ID" value="MFC7140707.1"/>
    <property type="molecule type" value="Genomic_DNA"/>
</dbReference>
<protein>
    <submittedName>
        <fullName evidence="2">Uncharacterized protein</fullName>
    </submittedName>
</protein>
<dbReference type="GeneID" id="78821013"/>
<organism evidence="2 3">
    <name type="scientific">Halosimplex aquaticum</name>
    <dbReference type="NCBI Taxonomy" id="3026162"/>
    <lineage>
        <taxon>Archaea</taxon>
        <taxon>Methanobacteriati</taxon>
        <taxon>Methanobacteriota</taxon>
        <taxon>Stenosarchaea group</taxon>
        <taxon>Halobacteria</taxon>
        <taxon>Halobacteriales</taxon>
        <taxon>Haloarculaceae</taxon>
        <taxon>Halosimplex</taxon>
    </lineage>
</organism>
<evidence type="ECO:0000256" key="1">
    <source>
        <dbReference type="SAM" id="Phobius"/>
    </source>
</evidence>
<dbReference type="Proteomes" id="UP001596432">
    <property type="component" value="Unassembled WGS sequence"/>
</dbReference>
<gene>
    <name evidence="2" type="ORF">ACFQMA_12865</name>
</gene>
<keyword evidence="3" id="KW-1185">Reference proteome</keyword>
<feature type="transmembrane region" description="Helical" evidence="1">
    <location>
        <begin position="106"/>
        <end position="126"/>
    </location>
</feature>
<feature type="transmembrane region" description="Helical" evidence="1">
    <location>
        <begin position="76"/>
        <end position="94"/>
    </location>
</feature>
<dbReference type="AlphaFoldDB" id="A0ABD5Y0C9"/>
<evidence type="ECO:0000313" key="2">
    <source>
        <dbReference type="EMBL" id="MFC7140707.1"/>
    </source>
</evidence>
<sequence>MRDRSLSVADRVVAVGLVLLTAGVYLHWGQDLVGTLGLRVPWEANGFYPGRAVVLVPPAAYVLVRAGRSLPRVEVATLSLAAVACVAYPPVRLLQAPGGYTPDIGFFPTTLSGLLFAVAATTRYATTVGERE</sequence>
<evidence type="ECO:0000313" key="3">
    <source>
        <dbReference type="Proteomes" id="UP001596432"/>
    </source>
</evidence>
<proteinExistence type="predicted"/>
<dbReference type="RefSeq" id="WP_274321801.1">
    <property type="nucleotide sequence ID" value="NZ_CP118158.1"/>
</dbReference>
<comment type="caution">
    <text evidence="2">The sequence shown here is derived from an EMBL/GenBank/DDBJ whole genome shotgun (WGS) entry which is preliminary data.</text>
</comment>
<reference evidence="2 3" key="1">
    <citation type="journal article" date="2019" name="Int. J. Syst. Evol. Microbiol.">
        <title>The Global Catalogue of Microorganisms (GCM) 10K type strain sequencing project: providing services to taxonomists for standard genome sequencing and annotation.</title>
        <authorList>
            <consortium name="The Broad Institute Genomics Platform"/>
            <consortium name="The Broad Institute Genome Sequencing Center for Infectious Disease"/>
            <person name="Wu L."/>
            <person name="Ma J."/>
        </authorList>
    </citation>
    <scope>NUCLEOTIDE SEQUENCE [LARGE SCALE GENOMIC DNA]</scope>
    <source>
        <strain evidence="2 3">XZYJT29</strain>
    </source>
</reference>